<comment type="caution">
    <text evidence="1">The sequence shown here is derived from an EMBL/GenBank/DDBJ whole genome shotgun (WGS) entry which is preliminary data.</text>
</comment>
<gene>
    <name evidence="1" type="ORF">BN580_00356</name>
    <name evidence="2" type="ORF">MR241_08500</name>
</gene>
<reference evidence="1" key="1">
    <citation type="submission" date="2012-11" db="EMBL/GenBank/DDBJ databases">
        <title>Dependencies among metagenomic species, viruses, plasmids and units of genetic variation.</title>
        <authorList>
            <person name="Nielsen H.B."/>
            <person name="Almeida M."/>
            <person name="Juncker A.S."/>
            <person name="Rasmussen S."/>
            <person name="Li J."/>
            <person name="Sunagawa S."/>
            <person name="Plichta D."/>
            <person name="Gautier L."/>
            <person name="Le Chatelier E."/>
            <person name="Peletier E."/>
            <person name="Bonde I."/>
            <person name="Nielsen T."/>
            <person name="Manichanh C."/>
            <person name="Arumugam M."/>
            <person name="Batto J."/>
            <person name="Santos M.B.Q.D."/>
            <person name="Blom N."/>
            <person name="Borruel N."/>
            <person name="Burgdorf K.S."/>
            <person name="Boumezbeur F."/>
            <person name="Casellas F."/>
            <person name="Dore J."/>
            <person name="Guarner F."/>
            <person name="Hansen T."/>
            <person name="Hildebrand F."/>
            <person name="Kaas R.S."/>
            <person name="Kennedy S."/>
            <person name="Kristiansen K."/>
            <person name="Kultima J.R."/>
            <person name="Leonard P."/>
            <person name="Levenez F."/>
            <person name="Lund O."/>
            <person name="Moumen B."/>
            <person name="Le Paslier D."/>
            <person name="Pons N."/>
            <person name="Pedersen O."/>
            <person name="Prifti E."/>
            <person name="Qin J."/>
            <person name="Raes J."/>
            <person name="Tap J."/>
            <person name="Tims S."/>
            <person name="Ussery D.W."/>
            <person name="Yamada T."/>
            <person name="MetaHit consortium"/>
            <person name="Renault P."/>
            <person name="Sicheritz-Ponten T."/>
            <person name="Bork P."/>
            <person name="Wang J."/>
            <person name="Brunak S."/>
            <person name="Ehrlich S.D."/>
        </authorList>
    </citation>
    <scope>NUCLEOTIDE SEQUENCE [LARGE SCALE GENOMIC DNA]</scope>
</reference>
<sequence length="111" mass="13291">MAVEDAIIVHKNEIVFCDKKTDKNRFRHYRLTPENITKIVFDYAYRKKFFGLKKELEERIIFEINDPDIPSELVVWEHEEENFRRFRGGLRSFVDDNKVPLEIKSAEDAAE</sequence>
<accession>R6V3A2</accession>
<evidence type="ECO:0000313" key="4">
    <source>
        <dbReference type="Proteomes" id="UP001139365"/>
    </source>
</evidence>
<evidence type="ECO:0000313" key="1">
    <source>
        <dbReference type="EMBL" id="CDC77267.1"/>
    </source>
</evidence>
<evidence type="ECO:0000313" key="2">
    <source>
        <dbReference type="EMBL" id="MCI5756314.1"/>
    </source>
</evidence>
<name>R6V3A2_9BACT</name>
<dbReference type="EMBL" id="CBFW010000428">
    <property type="protein sequence ID" value="CDC77267.1"/>
    <property type="molecule type" value="Genomic_DNA"/>
</dbReference>
<evidence type="ECO:0000313" key="3">
    <source>
        <dbReference type="Proteomes" id="UP000017938"/>
    </source>
</evidence>
<dbReference type="AlphaFoldDB" id="R6V3A2"/>
<dbReference type="Proteomes" id="UP001139365">
    <property type="component" value="Unassembled WGS sequence"/>
</dbReference>
<proteinExistence type="predicted"/>
<protein>
    <submittedName>
        <fullName evidence="1">Uncharacterized protein</fullName>
    </submittedName>
</protein>
<organism evidence="1 3">
    <name type="scientific">Candidatus Colimorpha enterica</name>
    <dbReference type="NCBI Taxonomy" id="3083063"/>
    <lineage>
        <taxon>Bacteria</taxon>
        <taxon>Pseudomonadati</taxon>
        <taxon>Bacteroidota</taxon>
        <taxon>Bacteroidia</taxon>
        <taxon>Bacteroidales</taxon>
        <taxon>Candidatus Colimorpha</taxon>
    </lineage>
</organism>
<reference evidence="2 4" key="2">
    <citation type="submission" date="2022-03" db="EMBL/GenBank/DDBJ databases">
        <title>Metagenome-assembled genomes from swine fecal metagenomes.</title>
        <authorList>
            <person name="Holman D.B."/>
            <person name="Kommadath A."/>
        </authorList>
    </citation>
    <scope>NUCLEOTIDE SEQUENCE [LARGE SCALE GENOMIC DNA]</scope>
    <source>
        <strain evidence="2">SUG147</strain>
    </source>
</reference>
<dbReference type="EMBL" id="JALEMU010000134">
    <property type="protein sequence ID" value="MCI5756314.1"/>
    <property type="molecule type" value="Genomic_DNA"/>
</dbReference>
<dbReference type="Proteomes" id="UP000017938">
    <property type="component" value="Unassembled WGS sequence"/>
</dbReference>